<organism evidence="1 2">
    <name type="scientific">Anaerocolumna jejuensis DSM 15929</name>
    <dbReference type="NCBI Taxonomy" id="1121322"/>
    <lineage>
        <taxon>Bacteria</taxon>
        <taxon>Bacillati</taxon>
        <taxon>Bacillota</taxon>
        <taxon>Clostridia</taxon>
        <taxon>Lachnospirales</taxon>
        <taxon>Lachnospiraceae</taxon>
        <taxon>Anaerocolumna</taxon>
    </lineage>
</organism>
<name>A0A1M6JIX5_9FIRM</name>
<dbReference type="AlphaFoldDB" id="A0A1M6JIX5"/>
<dbReference type="Proteomes" id="UP000184386">
    <property type="component" value="Unassembled WGS sequence"/>
</dbReference>
<accession>A0A1M6JIX5</accession>
<reference evidence="1 2" key="1">
    <citation type="submission" date="2016-11" db="EMBL/GenBank/DDBJ databases">
        <authorList>
            <person name="Jaros S."/>
            <person name="Januszkiewicz K."/>
            <person name="Wedrychowicz H."/>
        </authorList>
    </citation>
    <scope>NUCLEOTIDE SEQUENCE [LARGE SCALE GENOMIC DNA]</scope>
    <source>
        <strain evidence="1 2">DSM 15929</strain>
    </source>
</reference>
<protein>
    <submittedName>
        <fullName evidence="1">Uncharacterized protein</fullName>
    </submittedName>
</protein>
<sequence>MPCAFLIERWWVMDDEIRDILMEIFAKIDYLDLKLDRLAERMDINDLNCRKSAKDIIVKLINLIDSLPE</sequence>
<gene>
    <name evidence="1" type="ORF">SAMN02745136_00100</name>
</gene>
<evidence type="ECO:0000313" key="2">
    <source>
        <dbReference type="Proteomes" id="UP000184386"/>
    </source>
</evidence>
<keyword evidence="2" id="KW-1185">Reference proteome</keyword>
<evidence type="ECO:0000313" key="1">
    <source>
        <dbReference type="EMBL" id="SHJ46659.1"/>
    </source>
</evidence>
<dbReference type="EMBL" id="FRAC01000006">
    <property type="protein sequence ID" value="SHJ46659.1"/>
    <property type="molecule type" value="Genomic_DNA"/>
</dbReference>
<proteinExistence type="predicted"/>